<evidence type="ECO:0000256" key="6">
    <source>
        <dbReference type="SAM" id="Phobius"/>
    </source>
</evidence>
<evidence type="ECO:0000256" key="4">
    <source>
        <dbReference type="ARBA" id="ARBA00022989"/>
    </source>
</evidence>
<evidence type="ECO:0000256" key="3">
    <source>
        <dbReference type="ARBA" id="ARBA00022692"/>
    </source>
</evidence>
<sequence>MGFVIGIGILLVVLAWVITTYNSLIKDREFVRNSMGQISAQIESRWEAIRNMIEGTKQYADYEAKVLEEITEKRTKLGREASVIDVEKDNGLFGQALNQLYAVAENYPDLKASKVYQDTLMNVDKYEQQVRHSRMIFNDTVTKYNRRVQSVPSNIIAGLFNFPVERYFENTPEKADMPGWS</sequence>
<evidence type="ECO:0000256" key="2">
    <source>
        <dbReference type="ARBA" id="ARBA00008854"/>
    </source>
</evidence>
<reference evidence="7 8" key="1">
    <citation type="submission" date="2022-08" db="EMBL/GenBank/DDBJ databases">
        <title>Proteogenomics of the novel Dehalobacterium formicoaceticum strain EZ94 highlights a key role of methyltransferases during anaerobic dichloromethane degradation.</title>
        <authorList>
            <person name="Wasmund K."/>
        </authorList>
    </citation>
    <scope>NUCLEOTIDE SEQUENCE [LARGE SCALE GENOMIC DNA]</scope>
    <source>
        <strain evidence="7 8">EZ94</strain>
    </source>
</reference>
<evidence type="ECO:0000256" key="5">
    <source>
        <dbReference type="ARBA" id="ARBA00023136"/>
    </source>
</evidence>
<keyword evidence="3 6" id="KW-0812">Transmembrane</keyword>
<dbReference type="InterPro" id="IPR023353">
    <property type="entry name" value="LemA-like_dom_sf"/>
</dbReference>
<dbReference type="RefSeq" id="WP_089612433.1">
    <property type="nucleotide sequence ID" value="NZ_CP022121.1"/>
</dbReference>
<protein>
    <submittedName>
        <fullName evidence="7">LemA family protein</fullName>
    </submittedName>
</protein>
<keyword evidence="4 6" id="KW-1133">Transmembrane helix</keyword>
<organism evidence="7 8">
    <name type="scientific">Dehalobacterium formicoaceticum</name>
    <dbReference type="NCBI Taxonomy" id="51515"/>
    <lineage>
        <taxon>Bacteria</taxon>
        <taxon>Bacillati</taxon>
        <taxon>Bacillota</taxon>
        <taxon>Clostridia</taxon>
        <taxon>Eubacteriales</taxon>
        <taxon>Peptococcaceae</taxon>
        <taxon>Dehalobacterium</taxon>
    </lineage>
</organism>
<dbReference type="SUPFAM" id="SSF140478">
    <property type="entry name" value="LemA-like"/>
    <property type="match status" value="1"/>
</dbReference>
<dbReference type="Pfam" id="PF04011">
    <property type="entry name" value="LemA"/>
    <property type="match status" value="1"/>
</dbReference>
<gene>
    <name evidence="7" type="ORF">NVS47_05010</name>
</gene>
<comment type="subcellular location">
    <subcellularLocation>
        <location evidence="1">Membrane</location>
        <topology evidence="1">Single-pass membrane protein</topology>
    </subcellularLocation>
</comment>
<proteinExistence type="inferred from homology"/>
<dbReference type="PANTHER" id="PTHR34478">
    <property type="entry name" value="PROTEIN LEMA"/>
    <property type="match status" value="1"/>
</dbReference>
<keyword evidence="5 6" id="KW-0472">Membrane</keyword>
<keyword evidence="8" id="KW-1185">Reference proteome</keyword>
<comment type="similarity">
    <text evidence="2">Belongs to the LemA family.</text>
</comment>
<dbReference type="Proteomes" id="UP001524944">
    <property type="component" value="Unassembled WGS sequence"/>
</dbReference>
<evidence type="ECO:0000313" key="7">
    <source>
        <dbReference type="EMBL" id="MCR6544883.1"/>
    </source>
</evidence>
<accession>A0ABT1Y2V4</accession>
<dbReference type="PANTHER" id="PTHR34478:SF2">
    <property type="entry name" value="MEMBRANE PROTEIN"/>
    <property type="match status" value="1"/>
</dbReference>
<dbReference type="EMBL" id="JANPWE010000002">
    <property type="protein sequence ID" value="MCR6544883.1"/>
    <property type="molecule type" value="Genomic_DNA"/>
</dbReference>
<feature type="transmembrane region" description="Helical" evidence="6">
    <location>
        <begin position="6"/>
        <end position="25"/>
    </location>
</feature>
<evidence type="ECO:0000313" key="8">
    <source>
        <dbReference type="Proteomes" id="UP001524944"/>
    </source>
</evidence>
<name>A0ABT1Y2V4_9FIRM</name>
<dbReference type="Gene3D" id="1.20.1440.20">
    <property type="entry name" value="LemA-like domain"/>
    <property type="match status" value="1"/>
</dbReference>
<comment type="caution">
    <text evidence="7">The sequence shown here is derived from an EMBL/GenBank/DDBJ whole genome shotgun (WGS) entry which is preliminary data.</text>
</comment>
<dbReference type="InterPro" id="IPR007156">
    <property type="entry name" value="MamQ_LemA"/>
</dbReference>
<evidence type="ECO:0000256" key="1">
    <source>
        <dbReference type="ARBA" id="ARBA00004167"/>
    </source>
</evidence>